<feature type="region of interest" description="Disordered" evidence="1">
    <location>
        <begin position="62"/>
        <end position="98"/>
    </location>
</feature>
<keyword evidence="3" id="KW-1185">Reference proteome</keyword>
<protein>
    <submittedName>
        <fullName evidence="2">Uncharacterized protein</fullName>
    </submittedName>
</protein>
<sequence length="98" mass="10614">MFQVLHDMRADLVVSANTIAEVSHARVNPARLQWALSRVKVEPVTETVAKAAAQLLKGAVCTDTGTRSTPPSRKRLCAPARRSSSRRAGTPALPKRRA</sequence>
<reference evidence="2 3" key="1">
    <citation type="submission" date="2020-08" db="EMBL/GenBank/DDBJ databases">
        <title>Genomic Encyclopedia of Type Strains, Phase III (KMG-III): the genomes of soil and plant-associated and newly described type strains.</title>
        <authorList>
            <person name="Whitman W."/>
        </authorList>
    </citation>
    <scope>NUCLEOTIDE SEQUENCE [LARGE SCALE GENOMIC DNA]</scope>
    <source>
        <strain evidence="2 3">CECT 8305</strain>
    </source>
</reference>
<gene>
    <name evidence="2" type="ORF">FHS42_001365</name>
</gene>
<dbReference type="EMBL" id="JACHJL010000002">
    <property type="protein sequence ID" value="MBB5934339.1"/>
    <property type="molecule type" value="Genomic_DNA"/>
</dbReference>
<evidence type="ECO:0000256" key="1">
    <source>
        <dbReference type="SAM" id="MobiDB-lite"/>
    </source>
</evidence>
<comment type="caution">
    <text evidence="2">The sequence shown here is derived from an EMBL/GenBank/DDBJ whole genome shotgun (WGS) entry which is preliminary data.</text>
</comment>
<name>A0A7W9Q652_9ACTN</name>
<evidence type="ECO:0000313" key="2">
    <source>
        <dbReference type="EMBL" id="MBB5934339.1"/>
    </source>
</evidence>
<evidence type="ECO:0000313" key="3">
    <source>
        <dbReference type="Proteomes" id="UP000588098"/>
    </source>
</evidence>
<accession>A0A7W9Q652</accession>
<dbReference type="Proteomes" id="UP000588098">
    <property type="component" value="Unassembled WGS sequence"/>
</dbReference>
<proteinExistence type="predicted"/>
<organism evidence="2 3">
    <name type="scientific">Streptomyces zagrosensis</name>
    <dbReference type="NCBI Taxonomy" id="1042984"/>
    <lineage>
        <taxon>Bacteria</taxon>
        <taxon>Bacillati</taxon>
        <taxon>Actinomycetota</taxon>
        <taxon>Actinomycetes</taxon>
        <taxon>Kitasatosporales</taxon>
        <taxon>Streptomycetaceae</taxon>
        <taxon>Streptomyces</taxon>
    </lineage>
</organism>
<dbReference type="AlphaFoldDB" id="A0A7W9Q652"/>